<evidence type="ECO:0000313" key="2">
    <source>
        <dbReference type="EMBL" id="KRN98992.1"/>
    </source>
</evidence>
<comment type="caution">
    <text evidence="2">The sequence shown here is derived from an EMBL/GenBank/DDBJ whole genome shotgun (WGS) entry which is preliminary data.</text>
</comment>
<reference evidence="2 3" key="1">
    <citation type="journal article" date="2015" name="Genome Announc.">
        <title>Expanding the biotechnology potential of lactobacilli through comparative genomics of 213 strains and associated genera.</title>
        <authorList>
            <person name="Sun Z."/>
            <person name="Harris H.M."/>
            <person name="McCann A."/>
            <person name="Guo C."/>
            <person name="Argimon S."/>
            <person name="Zhang W."/>
            <person name="Yang X."/>
            <person name="Jeffery I.B."/>
            <person name="Cooney J.C."/>
            <person name="Kagawa T.F."/>
            <person name="Liu W."/>
            <person name="Song Y."/>
            <person name="Salvetti E."/>
            <person name="Wrobel A."/>
            <person name="Rasinkangas P."/>
            <person name="Parkhill J."/>
            <person name="Rea M.C."/>
            <person name="O'Sullivan O."/>
            <person name="Ritari J."/>
            <person name="Douillard F.P."/>
            <person name="Paul Ross R."/>
            <person name="Yang R."/>
            <person name="Briner A.E."/>
            <person name="Felis G.E."/>
            <person name="de Vos W.M."/>
            <person name="Barrangou R."/>
            <person name="Klaenhammer T.R."/>
            <person name="Caufield P.W."/>
            <person name="Cui Y."/>
            <person name="Zhang H."/>
            <person name="O'Toole P.W."/>
        </authorList>
    </citation>
    <scope>NUCLEOTIDE SEQUENCE [LARGE SCALE GENOMIC DNA]</scope>
    <source>
        <strain evidence="2 3">NBRC 103219</strain>
    </source>
</reference>
<dbReference type="STRING" id="449659.IV66_GL001689"/>
<sequence length="155" mass="18281">MSKYSNLFDKKLIFYDVDAVDRKDLYKKISDELVKKGFVKESFYQALNAREDEFPTGIVTKHLPIALPHANPENVNKPFIAVVHTKKQIQIQQMGTNEEEKTKNFFFLGIVEETQDLQVKLLQRFMEIMNDQNFVEQFVTIKNPETIYDFLINHF</sequence>
<organism evidence="2 3">
    <name type="scientific">Ligilactobacillus pobuzihii</name>
    <dbReference type="NCBI Taxonomy" id="449659"/>
    <lineage>
        <taxon>Bacteria</taxon>
        <taxon>Bacillati</taxon>
        <taxon>Bacillota</taxon>
        <taxon>Bacilli</taxon>
        <taxon>Lactobacillales</taxon>
        <taxon>Lactobacillaceae</taxon>
        <taxon>Ligilactobacillus</taxon>
    </lineage>
</organism>
<protein>
    <submittedName>
        <fullName evidence="2">Galactitol pts, eiia</fullName>
    </submittedName>
</protein>
<dbReference type="RefSeq" id="WP_017867566.1">
    <property type="nucleotide sequence ID" value="NZ_BJYB01000020.1"/>
</dbReference>
<dbReference type="InterPro" id="IPR002178">
    <property type="entry name" value="PTS_EIIA_type-2_dom"/>
</dbReference>
<dbReference type="Proteomes" id="UP000051886">
    <property type="component" value="Unassembled WGS sequence"/>
</dbReference>
<dbReference type="PANTHER" id="PTHR47738">
    <property type="entry name" value="PTS SYSTEM FRUCTOSE-LIKE EIIA COMPONENT-RELATED"/>
    <property type="match status" value="1"/>
</dbReference>
<dbReference type="SUPFAM" id="SSF55804">
    <property type="entry name" value="Phoshotransferase/anion transport protein"/>
    <property type="match status" value="1"/>
</dbReference>
<dbReference type="Gene3D" id="3.40.930.10">
    <property type="entry name" value="Mannitol-specific EII, Chain A"/>
    <property type="match status" value="1"/>
</dbReference>
<dbReference type="PANTHER" id="PTHR47738:SF3">
    <property type="entry name" value="PHOSPHOTRANSFERASE SYSTEM MANNITOL_FRUCTOSE-SPECIFIC IIA DOMAIN CONTAINING PROTEIN"/>
    <property type="match status" value="1"/>
</dbReference>
<dbReference type="InterPro" id="IPR016152">
    <property type="entry name" value="PTrfase/Anion_transptr"/>
</dbReference>
<dbReference type="InterPro" id="IPR051541">
    <property type="entry name" value="PTS_SugarTrans_NitroReg"/>
</dbReference>
<gene>
    <name evidence="2" type="ORF">IV66_GL001689</name>
</gene>
<dbReference type="Pfam" id="PF00359">
    <property type="entry name" value="PTS_EIIA_2"/>
    <property type="match status" value="1"/>
</dbReference>
<proteinExistence type="predicted"/>
<dbReference type="OrthoDB" id="370976at2"/>
<name>A0A0R2LBS1_9LACO</name>
<accession>A0A0R2LBS1</accession>
<keyword evidence="3" id="KW-1185">Reference proteome</keyword>
<feature type="domain" description="PTS EIIA type-2" evidence="1">
    <location>
        <begin position="6"/>
        <end position="154"/>
    </location>
</feature>
<dbReference type="PATRIC" id="fig|449659.4.peg.1723"/>
<dbReference type="AlphaFoldDB" id="A0A0R2LBS1"/>
<evidence type="ECO:0000259" key="1">
    <source>
        <dbReference type="PROSITE" id="PS51094"/>
    </source>
</evidence>
<dbReference type="EMBL" id="JQCN01000036">
    <property type="protein sequence ID" value="KRN98992.1"/>
    <property type="molecule type" value="Genomic_DNA"/>
</dbReference>
<dbReference type="CDD" id="cd00211">
    <property type="entry name" value="PTS_IIA_fru"/>
    <property type="match status" value="1"/>
</dbReference>
<dbReference type="PROSITE" id="PS51094">
    <property type="entry name" value="PTS_EIIA_TYPE_2"/>
    <property type="match status" value="1"/>
</dbReference>
<evidence type="ECO:0000313" key="3">
    <source>
        <dbReference type="Proteomes" id="UP000051886"/>
    </source>
</evidence>